<dbReference type="InterPro" id="IPR017871">
    <property type="entry name" value="ABC_transporter-like_CS"/>
</dbReference>
<dbReference type="GO" id="GO:0005886">
    <property type="term" value="C:plasma membrane"/>
    <property type="evidence" value="ECO:0007669"/>
    <property type="project" value="UniProtKB-SubCell"/>
</dbReference>
<keyword evidence="3" id="KW-0813">Transport</keyword>
<evidence type="ECO:0000256" key="1">
    <source>
        <dbReference type="ARBA" id="ARBA00004417"/>
    </source>
</evidence>
<protein>
    <submittedName>
        <fullName evidence="9">ABC transporter ATP-binding protein</fullName>
    </submittedName>
</protein>
<dbReference type="PANTHER" id="PTHR43297">
    <property type="entry name" value="OLIGOPEPTIDE TRANSPORT ATP-BINDING PROTEIN APPD"/>
    <property type="match status" value="1"/>
</dbReference>
<dbReference type="EMBL" id="CP102774">
    <property type="protein sequence ID" value="UZF86751.1"/>
    <property type="molecule type" value="Genomic_DNA"/>
</dbReference>
<sequence>MTGSGRRTGTDGSDDALLSVEGLTVGFRTAKGYADILHAVSFAMRAGTTTCIVGESGSGKSVSCQAVLGLLPSNGRRTAGRILFEGRDLAAASEAELETIRGRGIGMVFQDPLGSLNPLHTVGTQLRETLRLHTALSEPQRQARALELLRLVGIPGPEQRLASYVHQFSGGMAQRVMIAMALACEPRLLIADEPTTALDVTIQAQILDLLNRLKAELGMAILFVTHDLGVVAEMADDVVVMRHGRVIEAGPAASLLNAPQAPYTRELLAAMPRLDVAAPVYRERAAS</sequence>
<evidence type="ECO:0000256" key="3">
    <source>
        <dbReference type="ARBA" id="ARBA00022448"/>
    </source>
</evidence>
<evidence type="ECO:0000256" key="6">
    <source>
        <dbReference type="ARBA" id="ARBA00022840"/>
    </source>
</evidence>
<evidence type="ECO:0000256" key="5">
    <source>
        <dbReference type="ARBA" id="ARBA00022741"/>
    </source>
</evidence>
<dbReference type="AlphaFoldDB" id="A0A9E7ZTD9"/>
<comment type="subcellular location">
    <subcellularLocation>
        <location evidence="1">Cell inner membrane</location>
        <topology evidence="1">Peripheral membrane protein</topology>
    </subcellularLocation>
</comment>
<evidence type="ECO:0000313" key="9">
    <source>
        <dbReference type="EMBL" id="UZF86751.1"/>
    </source>
</evidence>
<evidence type="ECO:0000256" key="2">
    <source>
        <dbReference type="ARBA" id="ARBA00005417"/>
    </source>
</evidence>
<gene>
    <name evidence="9" type="ORF">NWE54_23835</name>
</gene>
<dbReference type="InterPro" id="IPR027417">
    <property type="entry name" value="P-loop_NTPase"/>
</dbReference>
<dbReference type="PROSITE" id="PS50893">
    <property type="entry name" value="ABC_TRANSPORTER_2"/>
    <property type="match status" value="1"/>
</dbReference>
<evidence type="ECO:0000256" key="4">
    <source>
        <dbReference type="ARBA" id="ARBA00022475"/>
    </source>
</evidence>
<dbReference type="InterPro" id="IPR003593">
    <property type="entry name" value="AAA+_ATPase"/>
</dbReference>
<reference evidence="9" key="1">
    <citation type="submission" date="2022-08" db="EMBL/GenBank/DDBJ databases">
        <title>Complete Genome Sequences of 2 Bosea sp. soil isolates.</title>
        <authorList>
            <person name="Alvarez Arevalo M."/>
            <person name="Sterndorff E.B."/>
            <person name="Faurdal D."/>
            <person name="Joergensen T.S."/>
            <person name="Weber T."/>
        </authorList>
    </citation>
    <scope>NUCLEOTIDE SEQUENCE</scope>
    <source>
        <strain evidence="9">NBC_00436</strain>
    </source>
</reference>
<comment type="similarity">
    <text evidence="2">Belongs to the ABC transporter superfamily.</text>
</comment>
<dbReference type="FunFam" id="3.40.50.300:FF:000016">
    <property type="entry name" value="Oligopeptide ABC transporter ATP-binding component"/>
    <property type="match status" value="1"/>
</dbReference>
<dbReference type="GO" id="GO:0016887">
    <property type="term" value="F:ATP hydrolysis activity"/>
    <property type="evidence" value="ECO:0007669"/>
    <property type="project" value="InterPro"/>
</dbReference>
<dbReference type="InterPro" id="IPR003439">
    <property type="entry name" value="ABC_transporter-like_ATP-bd"/>
</dbReference>
<keyword evidence="6 9" id="KW-0067">ATP-binding</keyword>
<evidence type="ECO:0000259" key="8">
    <source>
        <dbReference type="PROSITE" id="PS50893"/>
    </source>
</evidence>
<name>A0A9E7ZTD9_9HYPH</name>
<feature type="domain" description="ABC transporter" evidence="8">
    <location>
        <begin position="18"/>
        <end position="268"/>
    </location>
</feature>
<dbReference type="GO" id="GO:0055085">
    <property type="term" value="P:transmembrane transport"/>
    <property type="evidence" value="ECO:0007669"/>
    <property type="project" value="UniProtKB-ARBA"/>
</dbReference>
<keyword evidence="7" id="KW-0472">Membrane</keyword>
<evidence type="ECO:0000256" key="7">
    <source>
        <dbReference type="ARBA" id="ARBA00023136"/>
    </source>
</evidence>
<dbReference type="PROSITE" id="PS00211">
    <property type="entry name" value="ABC_TRANSPORTER_1"/>
    <property type="match status" value="1"/>
</dbReference>
<dbReference type="SMART" id="SM00382">
    <property type="entry name" value="AAA"/>
    <property type="match status" value="1"/>
</dbReference>
<dbReference type="Gene3D" id="3.40.50.300">
    <property type="entry name" value="P-loop containing nucleotide triphosphate hydrolases"/>
    <property type="match status" value="1"/>
</dbReference>
<accession>A0A9E7ZTD9</accession>
<dbReference type="CDD" id="cd03257">
    <property type="entry name" value="ABC_NikE_OppD_transporters"/>
    <property type="match status" value="1"/>
</dbReference>
<keyword evidence="5" id="KW-0547">Nucleotide-binding</keyword>
<dbReference type="SUPFAM" id="SSF52540">
    <property type="entry name" value="P-loop containing nucleoside triphosphate hydrolases"/>
    <property type="match status" value="1"/>
</dbReference>
<dbReference type="InterPro" id="IPR050388">
    <property type="entry name" value="ABC_Ni/Peptide_Import"/>
</dbReference>
<keyword evidence="4" id="KW-1003">Cell membrane</keyword>
<dbReference type="PANTHER" id="PTHR43297:SF2">
    <property type="entry name" value="DIPEPTIDE TRANSPORT ATP-BINDING PROTEIN DPPD"/>
    <property type="match status" value="1"/>
</dbReference>
<organism evidence="9">
    <name type="scientific">Bosea sp. NBC_00436</name>
    <dbReference type="NCBI Taxonomy" id="2969620"/>
    <lineage>
        <taxon>Bacteria</taxon>
        <taxon>Pseudomonadati</taxon>
        <taxon>Pseudomonadota</taxon>
        <taxon>Alphaproteobacteria</taxon>
        <taxon>Hyphomicrobiales</taxon>
        <taxon>Boseaceae</taxon>
        <taxon>Bosea</taxon>
    </lineage>
</organism>
<dbReference type="Pfam" id="PF00005">
    <property type="entry name" value="ABC_tran"/>
    <property type="match status" value="1"/>
</dbReference>
<proteinExistence type="inferred from homology"/>
<dbReference type="GO" id="GO:0005524">
    <property type="term" value="F:ATP binding"/>
    <property type="evidence" value="ECO:0007669"/>
    <property type="project" value="UniProtKB-KW"/>
</dbReference>